<dbReference type="Proteomes" id="UP001165060">
    <property type="component" value="Unassembled WGS sequence"/>
</dbReference>
<feature type="transmembrane region" description="Helical" evidence="1">
    <location>
        <begin position="85"/>
        <end position="106"/>
    </location>
</feature>
<comment type="caution">
    <text evidence="2">The sequence shown here is derived from an EMBL/GenBank/DDBJ whole genome shotgun (WGS) entry which is preliminary data.</text>
</comment>
<feature type="transmembrane region" description="Helical" evidence="1">
    <location>
        <begin position="49"/>
        <end position="73"/>
    </location>
</feature>
<keyword evidence="1" id="KW-1133">Transmembrane helix</keyword>
<feature type="non-terminal residue" evidence="2">
    <location>
        <position position="1"/>
    </location>
</feature>
<feature type="transmembrane region" description="Helical" evidence="1">
    <location>
        <begin position="20"/>
        <end position="42"/>
    </location>
</feature>
<dbReference type="EMBL" id="BRYB01001026">
    <property type="protein sequence ID" value="GMI41795.1"/>
    <property type="molecule type" value="Genomic_DNA"/>
</dbReference>
<evidence type="ECO:0000313" key="3">
    <source>
        <dbReference type="Proteomes" id="UP001165060"/>
    </source>
</evidence>
<keyword evidence="1" id="KW-0472">Membrane</keyword>
<name>A0ABQ6N6G0_9STRA</name>
<sequence length="196" mass="21349">YSLYDPSYSNPESFGFFIDVGNGFSTLLPTLAFPLASALGLAPERRLPFFCVALAVNWQMFYGTLVYFLSFFYNDRHKGKGWKEVAGFVGVSNALWLIGPAAGMYASYEVIRTGEMTNKAGAAGLCTEAQLEALEEAQLIKVTTSKTKEVVRLQDAGAIKRERGKRGEGSRVLASVAFSSGINDAGNEWMDESRAA</sequence>
<keyword evidence="1" id="KW-0812">Transmembrane</keyword>
<organism evidence="2 3">
    <name type="scientific">Tetraparma gracilis</name>
    <dbReference type="NCBI Taxonomy" id="2962635"/>
    <lineage>
        <taxon>Eukaryota</taxon>
        <taxon>Sar</taxon>
        <taxon>Stramenopiles</taxon>
        <taxon>Ochrophyta</taxon>
        <taxon>Bolidophyceae</taxon>
        <taxon>Parmales</taxon>
        <taxon>Triparmaceae</taxon>
        <taxon>Tetraparma</taxon>
    </lineage>
</organism>
<gene>
    <name evidence="2" type="ORF">TeGR_g12804</name>
</gene>
<keyword evidence="3" id="KW-1185">Reference proteome</keyword>
<protein>
    <submittedName>
        <fullName evidence="2">Uncharacterized protein</fullName>
    </submittedName>
</protein>
<reference evidence="2 3" key="1">
    <citation type="journal article" date="2023" name="Commun. Biol.">
        <title>Genome analysis of Parmales, the sister group of diatoms, reveals the evolutionary specialization of diatoms from phago-mixotrophs to photoautotrophs.</title>
        <authorList>
            <person name="Ban H."/>
            <person name="Sato S."/>
            <person name="Yoshikawa S."/>
            <person name="Yamada K."/>
            <person name="Nakamura Y."/>
            <person name="Ichinomiya M."/>
            <person name="Sato N."/>
            <person name="Blanc-Mathieu R."/>
            <person name="Endo H."/>
            <person name="Kuwata A."/>
            <person name="Ogata H."/>
        </authorList>
    </citation>
    <scope>NUCLEOTIDE SEQUENCE [LARGE SCALE GENOMIC DNA]</scope>
</reference>
<evidence type="ECO:0000313" key="2">
    <source>
        <dbReference type="EMBL" id="GMI41795.1"/>
    </source>
</evidence>
<evidence type="ECO:0000256" key="1">
    <source>
        <dbReference type="SAM" id="Phobius"/>
    </source>
</evidence>
<accession>A0ABQ6N6G0</accession>
<proteinExistence type="predicted"/>